<sequence>MSKTIKEYFLNNYFLAQRQKVQVVTMDLNVQYQQFVHYLFPNAIIVFACFHLVQLASRALDQARIKAFKEISDPSHKSYLQSFKETLEAVSRVLESVFQGQILFWPE</sequence>
<evidence type="ECO:0000313" key="3">
    <source>
        <dbReference type="EMBL" id="KRN86633.1"/>
    </source>
</evidence>
<dbReference type="Pfam" id="PF01610">
    <property type="entry name" value="DDE_Tnp_ISL3"/>
    <property type="match status" value="1"/>
</dbReference>
<keyword evidence="1" id="KW-0472">Membrane</keyword>
<dbReference type="PATRIC" id="fig|89059.3.peg.550"/>
<dbReference type="EMBL" id="JQBK01000015">
    <property type="protein sequence ID" value="KRN86633.1"/>
    <property type="molecule type" value="Genomic_DNA"/>
</dbReference>
<dbReference type="InterPro" id="IPR002560">
    <property type="entry name" value="Transposase_DDE"/>
</dbReference>
<organism evidence="3 4">
    <name type="scientific">Ligilactobacillus acidipiscis</name>
    <dbReference type="NCBI Taxonomy" id="89059"/>
    <lineage>
        <taxon>Bacteria</taxon>
        <taxon>Bacillati</taxon>
        <taxon>Bacillota</taxon>
        <taxon>Bacilli</taxon>
        <taxon>Lactobacillales</taxon>
        <taxon>Lactobacillaceae</taxon>
        <taxon>Ligilactobacillus</taxon>
    </lineage>
</organism>
<keyword evidence="1" id="KW-0812">Transmembrane</keyword>
<proteinExistence type="predicted"/>
<comment type="caution">
    <text evidence="3">The sequence shown here is derived from an EMBL/GenBank/DDBJ whole genome shotgun (WGS) entry which is preliminary data.</text>
</comment>
<evidence type="ECO:0000313" key="4">
    <source>
        <dbReference type="Proteomes" id="UP000051491"/>
    </source>
</evidence>
<evidence type="ECO:0000256" key="1">
    <source>
        <dbReference type="SAM" id="Phobius"/>
    </source>
</evidence>
<dbReference type="InterPro" id="IPR047951">
    <property type="entry name" value="Transpos_ISL3"/>
</dbReference>
<dbReference type="PANTHER" id="PTHR33498:SF1">
    <property type="entry name" value="TRANSPOSASE FOR INSERTION SEQUENCE ELEMENT IS1557"/>
    <property type="match status" value="1"/>
</dbReference>
<gene>
    <name evidence="3" type="ORF">IV43_GL000535</name>
</gene>
<protein>
    <submittedName>
        <fullName evidence="3">Transposase</fullName>
    </submittedName>
</protein>
<feature type="transmembrane region" description="Helical" evidence="1">
    <location>
        <begin position="35"/>
        <end position="56"/>
    </location>
</feature>
<dbReference type="Proteomes" id="UP000051491">
    <property type="component" value="Unassembled WGS sequence"/>
</dbReference>
<feature type="domain" description="Transposase IS204/IS1001/IS1096/IS1165 DDE" evidence="2">
    <location>
        <begin position="3"/>
        <end position="82"/>
    </location>
</feature>
<name>A0A0R2KAV5_9LACO</name>
<dbReference type="AlphaFoldDB" id="A0A0R2KAV5"/>
<accession>A0A0R2KAV5</accession>
<evidence type="ECO:0000259" key="2">
    <source>
        <dbReference type="Pfam" id="PF01610"/>
    </source>
</evidence>
<keyword evidence="1" id="KW-1133">Transmembrane helix</keyword>
<dbReference type="PANTHER" id="PTHR33498">
    <property type="entry name" value="TRANSPOSASE FOR INSERTION SEQUENCE ELEMENT IS1557"/>
    <property type="match status" value="1"/>
</dbReference>
<reference evidence="3 4" key="1">
    <citation type="journal article" date="2015" name="Genome Announc.">
        <title>Expanding the biotechnology potential of lactobacilli through comparative genomics of 213 strains and associated genera.</title>
        <authorList>
            <person name="Sun Z."/>
            <person name="Harris H.M."/>
            <person name="McCann A."/>
            <person name="Guo C."/>
            <person name="Argimon S."/>
            <person name="Zhang W."/>
            <person name="Yang X."/>
            <person name="Jeffery I.B."/>
            <person name="Cooney J.C."/>
            <person name="Kagawa T.F."/>
            <person name="Liu W."/>
            <person name="Song Y."/>
            <person name="Salvetti E."/>
            <person name="Wrobel A."/>
            <person name="Rasinkangas P."/>
            <person name="Parkhill J."/>
            <person name="Rea M.C."/>
            <person name="O'Sullivan O."/>
            <person name="Ritari J."/>
            <person name="Douillard F.P."/>
            <person name="Paul Ross R."/>
            <person name="Yang R."/>
            <person name="Briner A.E."/>
            <person name="Felis G.E."/>
            <person name="de Vos W.M."/>
            <person name="Barrangou R."/>
            <person name="Klaenhammer T.R."/>
            <person name="Caufield P.W."/>
            <person name="Cui Y."/>
            <person name="Zhang H."/>
            <person name="O'Toole P.W."/>
        </authorList>
    </citation>
    <scope>NUCLEOTIDE SEQUENCE [LARGE SCALE GENOMIC DNA]</scope>
    <source>
        <strain evidence="3 4">DSM 15353</strain>
    </source>
</reference>